<evidence type="ECO:0000259" key="8">
    <source>
        <dbReference type="Pfam" id="PF00884"/>
    </source>
</evidence>
<comment type="cofactor">
    <cofactor evidence="1">
        <name>Ca(2+)</name>
        <dbReference type="ChEBI" id="CHEBI:29108"/>
    </cofactor>
</comment>
<dbReference type="PANTHER" id="PTHR45953:SF1">
    <property type="entry name" value="IDURONATE 2-SULFATASE"/>
    <property type="match status" value="1"/>
</dbReference>
<feature type="domain" description="Sulfatase N-terminal" evidence="8">
    <location>
        <begin position="35"/>
        <end position="403"/>
    </location>
</feature>
<keyword evidence="6" id="KW-0106">Calcium</keyword>
<keyword evidence="10" id="KW-1185">Reference proteome</keyword>
<keyword evidence="3" id="KW-0479">Metal-binding</keyword>
<dbReference type="PANTHER" id="PTHR45953">
    <property type="entry name" value="IDURONATE 2-SULFATASE"/>
    <property type="match status" value="1"/>
</dbReference>
<feature type="chain" id="PRO_5046178679" evidence="7">
    <location>
        <begin position="21"/>
        <end position="522"/>
    </location>
</feature>
<comment type="caution">
    <text evidence="9">The sequence shown here is derived from an EMBL/GenBank/DDBJ whole genome shotgun (WGS) entry which is preliminary data.</text>
</comment>
<evidence type="ECO:0000256" key="2">
    <source>
        <dbReference type="ARBA" id="ARBA00008779"/>
    </source>
</evidence>
<feature type="signal peptide" evidence="7">
    <location>
        <begin position="1"/>
        <end position="20"/>
    </location>
</feature>
<protein>
    <submittedName>
        <fullName evidence="9">Sulfatase</fullName>
    </submittedName>
</protein>
<dbReference type="InterPro" id="IPR017850">
    <property type="entry name" value="Alkaline_phosphatase_core_sf"/>
</dbReference>
<evidence type="ECO:0000256" key="7">
    <source>
        <dbReference type="SAM" id="SignalP"/>
    </source>
</evidence>
<dbReference type="InterPro" id="IPR000917">
    <property type="entry name" value="Sulfatase_N"/>
</dbReference>
<dbReference type="Proteomes" id="UP001500469">
    <property type="component" value="Unassembled WGS sequence"/>
</dbReference>
<evidence type="ECO:0000313" key="9">
    <source>
        <dbReference type="EMBL" id="GAA0881286.1"/>
    </source>
</evidence>
<accession>A0ABN1N6J6</accession>
<evidence type="ECO:0000256" key="3">
    <source>
        <dbReference type="ARBA" id="ARBA00022723"/>
    </source>
</evidence>
<dbReference type="CDD" id="cd16030">
    <property type="entry name" value="iduronate-2-sulfatase"/>
    <property type="match status" value="1"/>
</dbReference>
<sequence length="522" mass="59235">MKLRSLLFNGLFLVLLLSCANKNNEVTGHSQSSRPNILLIPIDDLRPELGAYGNTVIKTPNIDQLAANGVTFMRAYTQQALCNPSRASLLTGLRPDTIEVWDLQASFRKNLPEAVTLPQFFKAQGYTTIGLGKTFHNDIPDTISWTRKPHPEGFPFDPDAFYANESNRAIQEQVIQRLKDQGRSRIDQLGYWYVKAEATEIGEGDDDVYFDGAQTTAAIEILQELATQSEPFFLSVGYYRPHLPFNAPKKYWDLYDPMEIPLAANQFLPEASPEYAVHGDAEMRSYVDQGDLPWPKDKPADEARQRHLKHGYYASVSYVDAQIGRLIKELKRLGLDKNTIIVLWGDHGWKLGEHNSWGKMSNFEIDTHVPLIFSGAGLPNKGVKAAGLTEFLDIYPTLVDMAGFEIPDYLQGKSLEPIFKNPNQQYKDAAFSQYLLGRFGPPETRKKERMGYSVRTDRYRYTEWYAWDDSSNRAGELLDRELYDHTIDTQENKNIASDQNSTLPMTELSARLKENFSTLAAH</sequence>
<evidence type="ECO:0000256" key="5">
    <source>
        <dbReference type="ARBA" id="ARBA00022801"/>
    </source>
</evidence>
<dbReference type="SUPFAM" id="SSF53649">
    <property type="entry name" value="Alkaline phosphatase-like"/>
    <property type="match status" value="1"/>
</dbReference>
<proteinExistence type="inferred from homology"/>
<comment type="similarity">
    <text evidence="2">Belongs to the sulfatase family.</text>
</comment>
<evidence type="ECO:0000256" key="6">
    <source>
        <dbReference type="ARBA" id="ARBA00022837"/>
    </source>
</evidence>
<dbReference type="Pfam" id="PF00884">
    <property type="entry name" value="Sulfatase"/>
    <property type="match status" value="1"/>
</dbReference>
<evidence type="ECO:0000256" key="4">
    <source>
        <dbReference type="ARBA" id="ARBA00022729"/>
    </source>
</evidence>
<dbReference type="PROSITE" id="PS51257">
    <property type="entry name" value="PROKAR_LIPOPROTEIN"/>
    <property type="match status" value="1"/>
</dbReference>
<reference evidence="10" key="1">
    <citation type="journal article" date="2019" name="Int. J. Syst. Evol. Microbiol.">
        <title>The Global Catalogue of Microorganisms (GCM) 10K type strain sequencing project: providing services to taxonomists for standard genome sequencing and annotation.</title>
        <authorList>
            <consortium name="The Broad Institute Genomics Platform"/>
            <consortium name="The Broad Institute Genome Sequencing Center for Infectious Disease"/>
            <person name="Wu L."/>
            <person name="Ma J."/>
        </authorList>
    </citation>
    <scope>NUCLEOTIDE SEQUENCE [LARGE SCALE GENOMIC DNA]</scope>
    <source>
        <strain evidence="10">JCM 16112</strain>
    </source>
</reference>
<evidence type="ECO:0000256" key="1">
    <source>
        <dbReference type="ARBA" id="ARBA00001913"/>
    </source>
</evidence>
<dbReference type="InterPro" id="IPR035874">
    <property type="entry name" value="IDS"/>
</dbReference>
<dbReference type="Gene3D" id="3.40.720.10">
    <property type="entry name" value="Alkaline Phosphatase, subunit A"/>
    <property type="match status" value="1"/>
</dbReference>
<keyword evidence="5" id="KW-0378">Hydrolase</keyword>
<dbReference type="RefSeq" id="WP_343855107.1">
    <property type="nucleotide sequence ID" value="NZ_BAAAFI010000049.1"/>
</dbReference>
<gene>
    <name evidence="9" type="ORF">GCM10009119_42560</name>
</gene>
<evidence type="ECO:0000313" key="10">
    <source>
        <dbReference type="Proteomes" id="UP001500469"/>
    </source>
</evidence>
<organism evidence="9 10">
    <name type="scientific">Algoriphagus jejuensis</name>
    <dbReference type="NCBI Taxonomy" id="419934"/>
    <lineage>
        <taxon>Bacteria</taxon>
        <taxon>Pseudomonadati</taxon>
        <taxon>Bacteroidota</taxon>
        <taxon>Cytophagia</taxon>
        <taxon>Cytophagales</taxon>
        <taxon>Cyclobacteriaceae</taxon>
        <taxon>Algoriphagus</taxon>
    </lineage>
</organism>
<keyword evidence="4 7" id="KW-0732">Signal</keyword>
<dbReference type="EMBL" id="BAAAFI010000049">
    <property type="protein sequence ID" value="GAA0881286.1"/>
    <property type="molecule type" value="Genomic_DNA"/>
</dbReference>
<name>A0ABN1N6J6_9BACT</name>